<evidence type="ECO:0000256" key="6">
    <source>
        <dbReference type="SAM" id="MobiDB-lite"/>
    </source>
</evidence>
<dbReference type="InterPro" id="IPR036249">
    <property type="entry name" value="Thioredoxin-like_sf"/>
</dbReference>
<keyword evidence="7" id="KW-1133">Transmembrane helix</keyword>
<dbReference type="Gene3D" id="3.40.30.10">
    <property type="entry name" value="Glutaredoxin"/>
    <property type="match status" value="1"/>
</dbReference>
<feature type="compositionally biased region" description="Polar residues" evidence="6">
    <location>
        <begin position="1"/>
        <end position="10"/>
    </location>
</feature>
<keyword evidence="3" id="KW-0560">Oxidoreductase</keyword>
<dbReference type="Pfam" id="PF13462">
    <property type="entry name" value="Thioredoxin_4"/>
    <property type="match status" value="1"/>
</dbReference>
<evidence type="ECO:0000313" key="9">
    <source>
        <dbReference type="EMBL" id="KAB1988058.1"/>
    </source>
</evidence>
<keyword evidence="2" id="KW-0732">Signal</keyword>
<organism evidence="9 10">
    <name type="scientific">Streptomyces triticiradicis</name>
    <dbReference type="NCBI Taxonomy" id="2651189"/>
    <lineage>
        <taxon>Bacteria</taxon>
        <taxon>Bacillati</taxon>
        <taxon>Actinomycetota</taxon>
        <taxon>Actinomycetes</taxon>
        <taxon>Kitasatosporales</taxon>
        <taxon>Streptomycetaceae</taxon>
        <taxon>Streptomyces</taxon>
    </lineage>
</organism>
<gene>
    <name evidence="9" type="ORF">F8144_14635</name>
</gene>
<accession>A0A7J5DHL9</accession>
<dbReference type="PANTHER" id="PTHR13887">
    <property type="entry name" value="GLUTATHIONE S-TRANSFERASE KAPPA"/>
    <property type="match status" value="1"/>
</dbReference>
<evidence type="ECO:0000256" key="1">
    <source>
        <dbReference type="ARBA" id="ARBA00005791"/>
    </source>
</evidence>
<comment type="similarity">
    <text evidence="1">Belongs to the thioredoxin family. DsbA subfamily.</text>
</comment>
<keyword evidence="7" id="KW-0812">Transmembrane</keyword>
<dbReference type="Proteomes" id="UP000442990">
    <property type="component" value="Unassembled WGS sequence"/>
</dbReference>
<evidence type="ECO:0000256" key="5">
    <source>
        <dbReference type="ARBA" id="ARBA00023284"/>
    </source>
</evidence>
<dbReference type="AlphaFoldDB" id="A0A7J5DHL9"/>
<feature type="region of interest" description="Disordered" evidence="6">
    <location>
        <begin position="1"/>
        <end position="25"/>
    </location>
</feature>
<reference evidence="9 10" key="1">
    <citation type="submission" date="2019-09" db="EMBL/GenBank/DDBJ databases">
        <title>Isolation and identification of active actinomycetes.</title>
        <authorList>
            <person name="Yu Z."/>
            <person name="Han C."/>
            <person name="Yu B."/>
        </authorList>
    </citation>
    <scope>NUCLEOTIDE SEQUENCE [LARGE SCALE GENOMIC DNA]</scope>
    <source>
        <strain evidence="9 10">NEAU-H2</strain>
    </source>
</reference>
<name>A0A7J5DHL9_9ACTN</name>
<feature type="domain" description="Thioredoxin-like fold" evidence="8">
    <location>
        <begin position="82"/>
        <end position="278"/>
    </location>
</feature>
<keyword evidence="10" id="KW-1185">Reference proteome</keyword>
<keyword evidence="5" id="KW-0676">Redox-active center</keyword>
<keyword evidence="4" id="KW-1015">Disulfide bond</keyword>
<evidence type="ECO:0000256" key="3">
    <source>
        <dbReference type="ARBA" id="ARBA00023002"/>
    </source>
</evidence>
<evidence type="ECO:0000313" key="10">
    <source>
        <dbReference type="Proteomes" id="UP000442990"/>
    </source>
</evidence>
<evidence type="ECO:0000259" key="8">
    <source>
        <dbReference type="Pfam" id="PF13462"/>
    </source>
</evidence>
<dbReference type="CDD" id="cd02972">
    <property type="entry name" value="DsbA_family"/>
    <property type="match status" value="1"/>
</dbReference>
<dbReference type="InterPro" id="IPR012336">
    <property type="entry name" value="Thioredoxin-like_fold"/>
</dbReference>
<feature type="transmembrane region" description="Helical" evidence="7">
    <location>
        <begin position="34"/>
        <end position="55"/>
    </location>
</feature>
<proteinExistence type="inferred from homology"/>
<dbReference type="SUPFAM" id="SSF52833">
    <property type="entry name" value="Thioredoxin-like"/>
    <property type="match status" value="1"/>
</dbReference>
<dbReference type="GO" id="GO:0016491">
    <property type="term" value="F:oxidoreductase activity"/>
    <property type="evidence" value="ECO:0007669"/>
    <property type="project" value="UniProtKB-KW"/>
</dbReference>
<evidence type="ECO:0000256" key="7">
    <source>
        <dbReference type="SAM" id="Phobius"/>
    </source>
</evidence>
<evidence type="ECO:0000256" key="2">
    <source>
        <dbReference type="ARBA" id="ARBA00022729"/>
    </source>
</evidence>
<keyword evidence="7" id="KW-0472">Membrane</keyword>
<comment type="caution">
    <text evidence="9">The sequence shown here is derived from an EMBL/GenBank/DDBJ whole genome shotgun (WGS) entry which is preliminary data.</text>
</comment>
<sequence length="282" mass="30115">MSKRNSQSAKTAARERLRVERERQAKRDKIKRQGIVAGSLVAVLAIAGGVGYLVVQNNKPSHWEAVASDKVVAPANTTGKDGATVVIGKDTAKKTLKLYEDPRCPICATFEQTVGPTLKKDLDAGKFKVQYIGGTFLDGDSDKSGKIQIGSRGEGSKNAMSAMGAALNVSPEAFLEYKSALYSAKYHPEETADKFKSDDYLIKVANTVDALKNNTGFQNAVKNGTYDAWALAMSETWNNNKDGVNGTPSLVMDGKKLTGSDGQNAPMTAADFTKAIDAALKA</sequence>
<dbReference type="PANTHER" id="PTHR13887:SF14">
    <property type="entry name" value="DISULFIDE BOND FORMATION PROTEIN D"/>
    <property type="match status" value="1"/>
</dbReference>
<dbReference type="RefSeq" id="WP_151469750.1">
    <property type="nucleotide sequence ID" value="NZ_WBKG01000010.1"/>
</dbReference>
<feature type="compositionally biased region" description="Basic and acidic residues" evidence="6">
    <location>
        <begin position="12"/>
        <end position="25"/>
    </location>
</feature>
<evidence type="ECO:0000256" key="4">
    <source>
        <dbReference type="ARBA" id="ARBA00023157"/>
    </source>
</evidence>
<protein>
    <submittedName>
        <fullName evidence="9">DsbA family protein</fullName>
    </submittedName>
</protein>
<dbReference type="EMBL" id="WBKG01000010">
    <property type="protein sequence ID" value="KAB1988058.1"/>
    <property type="molecule type" value="Genomic_DNA"/>
</dbReference>